<dbReference type="AlphaFoldDB" id="E5XM39"/>
<dbReference type="HOGENOM" id="CLU_021786_5_0_11"/>
<evidence type="ECO:0000313" key="3">
    <source>
        <dbReference type="EMBL" id="EFV14600.1"/>
    </source>
</evidence>
<dbReference type="Proteomes" id="UP000004816">
    <property type="component" value="Unassembled WGS sequence"/>
</dbReference>
<keyword evidence="4" id="KW-1185">Reference proteome</keyword>
<gene>
    <name evidence="3" type="ORF">HMPREF9336_00558</name>
</gene>
<evidence type="ECO:0000259" key="2">
    <source>
        <dbReference type="Pfam" id="PF02720"/>
    </source>
</evidence>
<feature type="domain" description="DUF222" evidence="2">
    <location>
        <begin position="74"/>
        <end position="316"/>
    </location>
</feature>
<feature type="compositionally biased region" description="Polar residues" evidence="1">
    <location>
        <begin position="372"/>
        <end position="381"/>
    </location>
</feature>
<name>E5XM39_SEGRC</name>
<evidence type="ECO:0000256" key="1">
    <source>
        <dbReference type="SAM" id="MobiDB-lite"/>
    </source>
</evidence>
<dbReference type="EMBL" id="ACZI02000003">
    <property type="protein sequence ID" value="EFV14600.1"/>
    <property type="molecule type" value="Genomic_DNA"/>
</dbReference>
<feature type="compositionally biased region" description="Basic residues" evidence="1">
    <location>
        <begin position="422"/>
        <end position="452"/>
    </location>
</feature>
<sequence>MISTMGIVSEERVRSLREGLRAGSKARFAALAEIERAEAVLLALKAEAVVSVAEDIAERKLAEERQGGKGIFSFSTREAALLELAPVLGVSSGEAKGMLSFAENMTVNYPKLGARLAAGEVTVKTARLVGKSLESAPAGWREKLDAWLAERAPRWRLCSQSKIQGLIEAQYIRWDSEWTKQRRERAHAERGLFFKPIGDGMAKIWGAMPLMEAALVKDRLDAAARTACPGDPRAMWTRRADALAALVGHGEGKLRCECGRDTCQAAQRPVPQAKPVELVVDLAVLANLSDLPAWLAGAPIDPDLARAMAKASKNIRFTTTPDHYKPAPAVETHVNARDKHCRFPGCYRRARTELDPPPRPWGPRAVPPHPFNHQNPASGGRTNRPPKSQTPLPTPPPSKNPQRMARHTKPRRRHRMDIPHRPALHHRPRLIRPRRARATAWRAHRRSRRRRGPAPTRRPW</sequence>
<dbReference type="STRING" id="679197.HMPREF9336_00558"/>
<reference evidence="3 4" key="1">
    <citation type="journal article" date="2011" name="Stand. Genomic Sci.">
        <title>High quality draft genome sequence of Segniliparus rugosus CDC 945(T)= (ATCC BAA-974(T)).</title>
        <authorList>
            <person name="Earl A.M."/>
            <person name="Desjardins C.A."/>
            <person name="Fitzgerald M.G."/>
            <person name="Arachchi H.M."/>
            <person name="Zeng Q."/>
            <person name="Mehta T."/>
            <person name="Griggs A."/>
            <person name="Birren B.W."/>
            <person name="Toney N.C."/>
            <person name="Carr J."/>
            <person name="Posey J."/>
            <person name="Butler W.R."/>
        </authorList>
    </citation>
    <scope>NUCLEOTIDE SEQUENCE [LARGE SCALE GENOMIC DNA]</scope>
    <source>
        <strain evidence="4">ATCC BAA-974 / DSM 45345 / CCUG 50838 / CIP 108380 / JCM 13579 / CDC 945</strain>
    </source>
</reference>
<comment type="caution">
    <text evidence="3">The sequence shown here is derived from an EMBL/GenBank/DDBJ whole genome shotgun (WGS) entry which is preliminary data.</text>
</comment>
<organism evidence="3 4">
    <name type="scientific">Segniliparus rugosus (strain ATCC BAA-974 / DSM 45345 / CCUG 50838 / CIP 108380 / JCM 13579 / CDC 945)</name>
    <dbReference type="NCBI Taxonomy" id="679197"/>
    <lineage>
        <taxon>Bacteria</taxon>
        <taxon>Bacillati</taxon>
        <taxon>Actinomycetota</taxon>
        <taxon>Actinomycetes</taxon>
        <taxon>Mycobacteriales</taxon>
        <taxon>Segniliparaceae</taxon>
        <taxon>Segniliparus</taxon>
    </lineage>
</organism>
<accession>E5XM39</accession>
<evidence type="ECO:0000313" key="4">
    <source>
        <dbReference type="Proteomes" id="UP000004816"/>
    </source>
</evidence>
<protein>
    <recommendedName>
        <fullName evidence="2">DUF222 domain-containing protein</fullName>
    </recommendedName>
</protein>
<dbReference type="InterPro" id="IPR003870">
    <property type="entry name" value="DUF222"/>
</dbReference>
<dbReference type="Pfam" id="PF02720">
    <property type="entry name" value="DUF222"/>
    <property type="match status" value="1"/>
</dbReference>
<proteinExistence type="predicted"/>
<feature type="region of interest" description="Disordered" evidence="1">
    <location>
        <begin position="352"/>
        <end position="460"/>
    </location>
</feature>
<feature type="compositionally biased region" description="Basic residues" evidence="1">
    <location>
        <begin position="404"/>
        <end position="415"/>
    </location>
</feature>
<feature type="compositionally biased region" description="Pro residues" evidence="1">
    <location>
        <begin position="357"/>
        <end position="370"/>
    </location>
</feature>
<dbReference type="eggNOG" id="COG1403">
    <property type="taxonomic scope" value="Bacteria"/>
</dbReference>